<protein>
    <submittedName>
        <fullName evidence="2">Uncharacterized protein</fullName>
    </submittedName>
</protein>
<evidence type="ECO:0000313" key="3">
    <source>
        <dbReference type="Proteomes" id="UP000762676"/>
    </source>
</evidence>
<keyword evidence="3" id="KW-1185">Reference proteome</keyword>
<evidence type="ECO:0000313" key="2">
    <source>
        <dbReference type="EMBL" id="GFR79528.1"/>
    </source>
</evidence>
<feature type="region of interest" description="Disordered" evidence="1">
    <location>
        <begin position="70"/>
        <end position="91"/>
    </location>
</feature>
<reference evidence="2 3" key="1">
    <citation type="journal article" date="2021" name="Elife">
        <title>Chloroplast acquisition without the gene transfer in kleptoplastic sea slugs, Plakobranchus ocellatus.</title>
        <authorList>
            <person name="Maeda T."/>
            <person name="Takahashi S."/>
            <person name="Yoshida T."/>
            <person name="Shimamura S."/>
            <person name="Takaki Y."/>
            <person name="Nagai Y."/>
            <person name="Toyoda A."/>
            <person name="Suzuki Y."/>
            <person name="Arimoto A."/>
            <person name="Ishii H."/>
            <person name="Satoh N."/>
            <person name="Nishiyama T."/>
            <person name="Hasebe M."/>
            <person name="Maruyama T."/>
            <person name="Minagawa J."/>
            <person name="Obokata J."/>
            <person name="Shigenobu S."/>
        </authorList>
    </citation>
    <scope>NUCLEOTIDE SEQUENCE [LARGE SCALE GENOMIC DNA]</scope>
</reference>
<proteinExistence type="predicted"/>
<feature type="region of interest" description="Disordered" evidence="1">
    <location>
        <begin position="1"/>
        <end position="55"/>
    </location>
</feature>
<evidence type="ECO:0000256" key="1">
    <source>
        <dbReference type="SAM" id="MobiDB-lite"/>
    </source>
</evidence>
<comment type="caution">
    <text evidence="2">The sequence shown here is derived from an EMBL/GenBank/DDBJ whole genome shotgun (WGS) entry which is preliminary data.</text>
</comment>
<gene>
    <name evidence="2" type="ORF">ElyMa_000558100</name>
</gene>
<accession>A0AAV4G1Q3</accession>
<dbReference type="EMBL" id="BMAT01001094">
    <property type="protein sequence ID" value="GFR79528.1"/>
    <property type="molecule type" value="Genomic_DNA"/>
</dbReference>
<dbReference type="AlphaFoldDB" id="A0AAV4G1Q3"/>
<feature type="compositionally biased region" description="Low complexity" evidence="1">
    <location>
        <begin position="20"/>
        <end position="35"/>
    </location>
</feature>
<sequence>MGKKGAEGSSTTIGQPRPPLSKTSSAASPSTSQAKDNMLLFSRPDPLQPRRETGEVERLLKTLYIFPDGTRYHHGTQIKGRTLPTPQRRQV</sequence>
<dbReference type="Proteomes" id="UP000762676">
    <property type="component" value="Unassembled WGS sequence"/>
</dbReference>
<organism evidence="2 3">
    <name type="scientific">Elysia marginata</name>
    <dbReference type="NCBI Taxonomy" id="1093978"/>
    <lineage>
        <taxon>Eukaryota</taxon>
        <taxon>Metazoa</taxon>
        <taxon>Spiralia</taxon>
        <taxon>Lophotrochozoa</taxon>
        <taxon>Mollusca</taxon>
        <taxon>Gastropoda</taxon>
        <taxon>Heterobranchia</taxon>
        <taxon>Euthyneura</taxon>
        <taxon>Panpulmonata</taxon>
        <taxon>Sacoglossa</taxon>
        <taxon>Placobranchoidea</taxon>
        <taxon>Plakobranchidae</taxon>
        <taxon>Elysia</taxon>
    </lineage>
</organism>
<name>A0AAV4G1Q3_9GAST</name>